<organism evidence="4 11">
    <name type="scientific">Biomphalaria glabrata</name>
    <name type="common">Bloodfluke planorb</name>
    <name type="synonym">Freshwater snail</name>
    <dbReference type="NCBI Taxonomy" id="6526"/>
    <lineage>
        <taxon>Eukaryota</taxon>
        <taxon>Metazoa</taxon>
        <taxon>Spiralia</taxon>
        <taxon>Lophotrochozoa</taxon>
        <taxon>Mollusca</taxon>
        <taxon>Gastropoda</taxon>
        <taxon>Heterobranchia</taxon>
        <taxon>Euthyneura</taxon>
        <taxon>Panpulmonata</taxon>
        <taxon>Hygrophila</taxon>
        <taxon>Lymnaeoidea</taxon>
        <taxon>Planorbidae</taxon>
        <taxon>Biomphalaria</taxon>
    </lineage>
</organism>
<evidence type="ECO:0000313" key="5">
    <source>
        <dbReference type="RefSeq" id="XP_055886759.1"/>
    </source>
</evidence>
<evidence type="ECO:0000259" key="3">
    <source>
        <dbReference type="PROSITE" id="PS01186"/>
    </source>
</evidence>
<dbReference type="RefSeq" id="XP_055886764.1">
    <property type="nucleotide sequence ID" value="XM_056030789.1"/>
</dbReference>
<evidence type="ECO:0000259" key="2">
    <source>
        <dbReference type="PROSITE" id="PS00022"/>
    </source>
</evidence>
<dbReference type="OrthoDB" id="1421090at2759"/>
<dbReference type="GeneID" id="129926483"/>
<reference evidence="5 6" key="1">
    <citation type="submission" date="2025-04" db="UniProtKB">
        <authorList>
            <consortium name="RefSeq"/>
        </authorList>
    </citation>
    <scope>IDENTIFICATION</scope>
</reference>
<evidence type="ECO:0000313" key="8">
    <source>
        <dbReference type="RefSeq" id="XP_055886762.1"/>
    </source>
</evidence>
<evidence type="ECO:0000313" key="4">
    <source>
        <dbReference type="Proteomes" id="UP001165740"/>
    </source>
</evidence>
<dbReference type="RefSeq" id="XP_055886765.1">
    <property type="nucleotide sequence ID" value="XM_056030790.1"/>
</dbReference>
<dbReference type="Proteomes" id="UP001165740">
    <property type="component" value="Chromosome 5"/>
</dbReference>
<name>A0A9W3AHK6_BIOGL</name>
<dbReference type="SUPFAM" id="SSF57196">
    <property type="entry name" value="EGF/Laminin"/>
    <property type="match status" value="1"/>
</dbReference>
<dbReference type="InterPro" id="IPR000742">
    <property type="entry name" value="EGF"/>
</dbReference>
<dbReference type="RefSeq" id="XP_055886763.1">
    <property type="nucleotide sequence ID" value="XM_056030788.1"/>
</dbReference>
<evidence type="ECO:0000313" key="10">
    <source>
        <dbReference type="RefSeq" id="XP_055886764.1"/>
    </source>
</evidence>
<dbReference type="PROSITE" id="PS01186">
    <property type="entry name" value="EGF_2"/>
    <property type="match status" value="1"/>
</dbReference>
<sequence>MPNSLVTVVVIAWITRTFLCLPVEKTESVNEITFDWDKLLSVDQVSEPRPITIDHHCANITNVKCTDPYFCIDMLYCECEPGWYGVYCQVPCTLRCVHGSCSVARDLNSLMDIAFCNCPPGWEGELCDHIAQVKAPFSFGHSQLQPTIVT</sequence>
<evidence type="ECO:0000313" key="6">
    <source>
        <dbReference type="RefSeq" id="XP_055886760.1"/>
    </source>
</evidence>
<evidence type="ECO:0000313" key="11">
    <source>
        <dbReference type="RefSeq" id="XP_055886765.1"/>
    </source>
</evidence>
<feature type="domain" description="EGF-like" evidence="2 3">
    <location>
        <begin position="116"/>
        <end position="127"/>
    </location>
</feature>
<keyword evidence="4" id="KW-1185">Reference proteome</keyword>
<dbReference type="RefSeq" id="XP_055886762.1">
    <property type="nucleotide sequence ID" value="XM_056030787.1"/>
</dbReference>
<keyword evidence="1" id="KW-0732">Signal</keyword>
<proteinExistence type="predicted"/>
<feature type="signal peptide" evidence="1">
    <location>
        <begin position="1"/>
        <end position="20"/>
    </location>
</feature>
<dbReference type="Gene3D" id="2.10.25.10">
    <property type="entry name" value="Laminin"/>
    <property type="match status" value="1"/>
</dbReference>
<protein>
    <submittedName>
        <fullName evidence="5 6">Neurogenic locus notch homolog protein 1-like</fullName>
    </submittedName>
</protein>
<evidence type="ECO:0000313" key="7">
    <source>
        <dbReference type="RefSeq" id="XP_055886761.1"/>
    </source>
</evidence>
<dbReference type="RefSeq" id="XP_055886759.1">
    <property type="nucleotide sequence ID" value="XM_056030784.1"/>
</dbReference>
<dbReference type="PROSITE" id="PS00022">
    <property type="entry name" value="EGF_1"/>
    <property type="match status" value="2"/>
</dbReference>
<dbReference type="AlphaFoldDB" id="A0A9W3AHK6"/>
<evidence type="ECO:0000313" key="9">
    <source>
        <dbReference type="RefSeq" id="XP_055886763.1"/>
    </source>
</evidence>
<feature type="chain" id="PRO_5044702835" evidence="1">
    <location>
        <begin position="21"/>
        <end position="150"/>
    </location>
</feature>
<dbReference type="SMART" id="SM00181">
    <property type="entry name" value="EGF"/>
    <property type="match status" value="2"/>
</dbReference>
<gene>
    <name evidence="5 6 7 8 9 10 11 12" type="primary">LOC129926483</name>
</gene>
<evidence type="ECO:0000256" key="1">
    <source>
        <dbReference type="SAM" id="SignalP"/>
    </source>
</evidence>
<accession>A0A9W3AHK6</accession>
<dbReference type="RefSeq" id="XP_055886760.1">
    <property type="nucleotide sequence ID" value="XM_056030785.1"/>
</dbReference>
<dbReference type="RefSeq" id="XP_055886761.1">
    <property type="nucleotide sequence ID" value="XM_056030786.1"/>
</dbReference>
<feature type="domain" description="EGF-like" evidence="2">
    <location>
        <begin position="77"/>
        <end position="88"/>
    </location>
</feature>
<evidence type="ECO:0000313" key="12">
    <source>
        <dbReference type="RefSeq" id="XP_055886766.1"/>
    </source>
</evidence>
<dbReference type="RefSeq" id="XP_055886766.1">
    <property type="nucleotide sequence ID" value="XM_056030791.1"/>
</dbReference>